<evidence type="ECO:0000313" key="3">
    <source>
        <dbReference type="Proteomes" id="UP001589610"/>
    </source>
</evidence>
<dbReference type="Proteomes" id="UP001589610">
    <property type="component" value="Unassembled WGS sequence"/>
</dbReference>
<feature type="transmembrane region" description="Helical" evidence="1">
    <location>
        <begin position="306"/>
        <end position="327"/>
    </location>
</feature>
<comment type="caution">
    <text evidence="2">The sequence shown here is derived from an EMBL/GenBank/DDBJ whole genome shotgun (WGS) entry which is preliminary data.</text>
</comment>
<proteinExistence type="predicted"/>
<keyword evidence="1" id="KW-0812">Transmembrane</keyword>
<keyword evidence="1" id="KW-0472">Membrane</keyword>
<keyword evidence="3" id="KW-1185">Reference proteome</keyword>
<organism evidence="2 3">
    <name type="scientific">Streptosporangium vulgare</name>
    <dbReference type="NCBI Taxonomy" id="46190"/>
    <lineage>
        <taxon>Bacteria</taxon>
        <taxon>Bacillati</taxon>
        <taxon>Actinomycetota</taxon>
        <taxon>Actinomycetes</taxon>
        <taxon>Streptosporangiales</taxon>
        <taxon>Streptosporangiaceae</taxon>
        <taxon>Streptosporangium</taxon>
    </lineage>
</organism>
<name>A0ABV5TSD0_9ACTN</name>
<dbReference type="EMBL" id="JBHMBS010000044">
    <property type="protein sequence ID" value="MFB9682040.1"/>
    <property type="molecule type" value="Genomic_DNA"/>
</dbReference>
<reference evidence="2 3" key="1">
    <citation type="submission" date="2024-09" db="EMBL/GenBank/DDBJ databases">
        <authorList>
            <person name="Sun Q."/>
            <person name="Mori K."/>
        </authorList>
    </citation>
    <scope>NUCLEOTIDE SEQUENCE [LARGE SCALE GENOMIC DNA]</scope>
    <source>
        <strain evidence="2 3">JCM 3028</strain>
    </source>
</reference>
<gene>
    <name evidence="2" type="ORF">ACFFRH_41775</name>
</gene>
<keyword evidence="1" id="KW-1133">Transmembrane helix</keyword>
<sequence length="340" mass="35877">MHLRTVVAALLAAGILTPAAGTLDTPAQAARSSASGIGIRLLEAPVAARADKRAWTYIIDHLAPGSVIHRRVEVFNTTGSPKQLSIYTAAAQIRDRKFQFAADHTANELSTWTTLDRHEVILAPQGRSAVTATISVPDDAAPGERYAMIWAETAKAAPPAGGVAQINRVGIRLYLDVGRGNPPASDFTIDSLTAQRSPTGQQIVLAQVHNTGGRALDLSGDLKLTSSSGSLHHSAGPFKVETGTTLAPGDVGPVTVALTEQVPDGPWRARMRLESGLTKRTAEATIQFPATGTAQAVKAEMDTDSYLVLALVIGVLAALAAITFLLIQRKRRSHREPSNA</sequence>
<accession>A0ABV5TSD0</accession>
<evidence type="ECO:0000256" key="1">
    <source>
        <dbReference type="SAM" id="Phobius"/>
    </source>
</evidence>
<dbReference type="RefSeq" id="WP_344749719.1">
    <property type="nucleotide sequence ID" value="NZ_BAAAWW010000205.1"/>
</dbReference>
<protein>
    <submittedName>
        <fullName evidence="2">Peptidase</fullName>
    </submittedName>
</protein>
<evidence type="ECO:0000313" key="2">
    <source>
        <dbReference type="EMBL" id="MFB9682040.1"/>
    </source>
</evidence>